<evidence type="ECO:0000313" key="2">
    <source>
        <dbReference type="Proteomes" id="UP001158049"/>
    </source>
</evidence>
<sequence>MSTCSRCQKFFECGMVEATENPCWCAALPPLPADALDDADDTVCLCPECLKERIAQLAASPG</sequence>
<protein>
    <submittedName>
        <fullName evidence="1">Cysteine-rich CWC</fullName>
    </submittedName>
</protein>
<dbReference type="InterPro" id="IPR032720">
    <property type="entry name" value="Cys_rich_CWC"/>
</dbReference>
<dbReference type="RefSeq" id="WP_283444279.1">
    <property type="nucleotide sequence ID" value="NZ_FXUL01000019.1"/>
</dbReference>
<dbReference type="Pfam" id="PF14375">
    <property type="entry name" value="Cys_rich_CWC"/>
    <property type="match status" value="1"/>
</dbReference>
<accession>A0ABY1QJR0</accession>
<name>A0ABY1QJR0_9BURK</name>
<gene>
    <name evidence="1" type="ORF">SAMN06295970_11987</name>
</gene>
<dbReference type="Proteomes" id="UP001158049">
    <property type="component" value="Unassembled WGS sequence"/>
</dbReference>
<proteinExistence type="predicted"/>
<keyword evidence="2" id="KW-1185">Reference proteome</keyword>
<comment type="caution">
    <text evidence="1">The sequence shown here is derived from an EMBL/GenBank/DDBJ whole genome shotgun (WGS) entry which is preliminary data.</text>
</comment>
<reference evidence="1 2" key="1">
    <citation type="submission" date="2017-05" db="EMBL/GenBank/DDBJ databases">
        <authorList>
            <person name="Varghese N."/>
            <person name="Submissions S."/>
        </authorList>
    </citation>
    <scope>NUCLEOTIDE SEQUENCE [LARGE SCALE GENOMIC DNA]</scope>
    <source>
        <strain evidence="1 2">DSM 26001</strain>
    </source>
</reference>
<organism evidence="1 2">
    <name type="scientific">Noviherbaspirillum suwonense</name>
    <dbReference type="NCBI Taxonomy" id="1224511"/>
    <lineage>
        <taxon>Bacteria</taxon>
        <taxon>Pseudomonadati</taxon>
        <taxon>Pseudomonadota</taxon>
        <taxon>Betaproteobacteria</taxon>
        <taxon>Burkholderiales</taxon>
        <taxon>Oxalobacteraceae</taxon>
        <taxon>Noviherbaspirillum</taxon>
    </lineage>
</organism>
<evidence type="ECO:0000313" key="1">
    <source>
        <dbReference type="EMBL" id="SMP73474.1"/>
    </source>
</evidence>
<dbReference type="EMBL" id="FXUL01000019">
    <property type="protein sequence ID" value="SMP73474.1"/>
    <property type="molecule type" value="Genomic_DNA"/>
</dbReference>